<dbReference type="InterPro" id="IPR036108">
    <property type="entry name" value="4pyrrol_syn_uPrphyn_synt_sf"/>
</dbReference>
<dbReference type="AlphaFoldDB" id="N1MQB4"/>
<comment type="caution">
    <text evidence="2">The sequence shown here is derived from an EMBL/GenBank/DDBJ whole genome shotgun (WGS) entry which is preliminary data.</text>
</comment>
<reference evidence="3" key="2">
    <citation type="submission" date="2013-04" db="EMBL/GenBank/DDBJ databases">
        <title>Bisphenol A degrading Sphingobium sp. strain BiD32.</title>
        <authorList>
            <person name="Nielsen J.L."/>
            <person name="Zhou N.A."/>
            <person name="Kjeldal H."/>
        </authorList>
    </citation>
    <scope>NUCLEOTIDE SEQUENCE [LARGE SCALE GENOMIC DNA]</scope>
    <source>
        <strain evidence="3">BiD32</strain>
    </source>
</reference>
<dbReference type="RefSeq" id="WP_006954815.1">
    <property type="nucleotide sequence ID" value="NZ_CAVK010000087.1"/>
</dbReference>
<dbReference type="EMBL" id="CAVK010000087">
    <property type="protein sequence ID" value="CCW17618.1"/>
    <property type="molecule type" value="Genomic_DNA"/>
</dbReference>
<gene>
    <name evidence="2" type="ORF">EBBID32_19590</name>
</gene>
<dbReference type="Gene3D" id="3.40.50.10090">
    <property type="match status" value="1"/>
</dbReference>
<dbReference type="Proteomes" id="UP000013201">
    <property type="component" value="Unassembled WGS sequence"/>
</dbReference>
<protein>
    <submittedName>
        <fullName evidence="2">Uroporphyrinogen-III synthase</fullName>
        <ecNumber evidence="2">4.2.1.75</ecNumber>
    </submittedName>
</protein>
<organism evidence="2 3">
    <name type="scientific">Sphingobium indicum BiD32</name>
    <dbReference type="NCBI Taxonomy" id="1301087"/>
    <lineage>
        <taxon>Bacteria</taxon>
        <taxon>Pseudomonadati</taxon>
        <taxon>Pseudomonadota</taxon>
        <taxon>Alphaproteobacteria</taxon>
        <taxon>Sphingomonadales</taxon>
        <taxon>Sphingomonadaceae</taxon>
        <taxon>Sphingobium</taxon>
    </lineage>
</organism>
<dbReference type="CDD" id="cd06578">
    <property type="entry name" value="HemD"/>
    <property type="match status" value="1"/>
</dbReference>
<evidence type="ECO:0000259" key="1">
    <source>
        <dbReference type="Pfam" id="PF02602"/>
    </source>
</evidence>
<dbReference type="GO" id="GO:0004852">
    <property type="term" value="F:uroporphyrinogen-III synthase activity"/>
    <property type="evidence" value="ECO:0007669"/>
    <property type="project" value="UniProtKB-EC"/>
</dbReference>
<name>N1MQB4_9SPHN</name>
<sequence length="263" mass="28402">MSSSQFLWVTRSSPYAFLTGHHLRAAGHNPLVMPVLTIRPISYEPLTKPPDALVFTSAHGVTHHLFDPEMAELPIYVVGQRTERTARDAGYRDVISADGNVGDLYDLITARAPRGSSVVHFGALEPAGDLARDLVGQGFSAQHVAVYESLDVPSNMLRPALAALPWIDGVLVHSPKAGRRLARFLAECGDLWHGTAFCISRAAAEPISEMINAPVRVAQFPTENSLIALIGDSGEHTLPAVAERVAFAECDHRRAAVTKTSIL</sequence>
<keyword evidence="2" id="KW-0456">Lyase</keyword>
<accession>N1MQB4</accession>
<dbReference type="InterPro" id="IPR003754">
    <property type="entry name" value="4pyrrol_synth_uPrphyn_synth"/>
</dbReference>
<evidence type="ECO:0000313" key="3">
    <source>
        <dbReference type="Proteomes" id="UP000013201"/>
    </source>
</evidence>
<dbReference type="EC" id="4.2.1.75" evidence="2"/>
<proteinExistence type="predicted"/>
<feature type="domain" description="Tetrapyrrole biosynthesis uroporphyrinogen III synthase" evidence="1">
    <location>
        <begin position="22"/>
        <end position="228"/>
    </location>
</feature>
<evidence type="ECO:0000313" key="2">
    <source>
        <dbReference type="EMBL" id="CCW17618.1"/>
    </source>
</evidence>
<dbReference type="Pfam" id="PF02602">
    <property type="entry name" value="HEM4"/>
    <property type="match status" value="1"/>
</dbReference>
<dbReference type="OrthoDB" id="7424801at2"/>
<reference evidence="2 3" key="1">
    <citation type="submission" date="2013-03" db="EMBL/GenBank/DDBJ databases">
        <authorList>
            <person name="Le V."/>
        </authorList>
    </citation>
    <scope>NUCLEOTIDE SEQUENCE [LARGE SCALE GENOMIC DNA]</scope>
    <source>
        <strain evidence="2 3">BiD32</strain>
    </source>
</reference>
<keyword evidence="3" id="KW-1185">Reference proteome</keyword>
<dbReference type="GO" id="GO:0033014">
    <property type="term" value="P:tetrapyrrole biosynthetic process"/>
    <property type="evidence" value="ECO:0007669"/>
    <property type="project" value="InterPro"/>
</dbReference>
<dbReference type="SUPFAM" id="SSF69618">
    <property type="entry name" value="HemD-like"/>
    <property type="match status" value="1"/>
</dbReference>